<dbReference type="InterPro" id="IPR006043">
    <property type="entry name" value="NCS2"/>
</dbReference>
<dbReference type="NCBIfam" id="TIGR03173">
    <property type="entry name" value="pbuX"/>
    <property type="match status" value="1"/>
</dbReference>
<evidence type="ECO:0000256" key="7">
    <source>
        <dbReference type="ARBA" id="ARBA00023136"/>
    </source>
</evidence>
<organism evidence="9 10">
    <name type="scientific">Planococcus glaciei</name>
    <dbReference type="NCBI Taxonomy" id="459472"/>
    <lineage>
        <taxon>Bacteria</taxon>
        <taxon>Bacillati</taxon>
        <taxon>Bacillota</taxon>
        <taxon>Bacilli</taxon>
        <taxon>Bacillales</taxon>
        <taxon>Caryophanaceae</taxon>
        <taxon>Planococcus</taxon>
    </lineage>
</organism>
<sequence>MKSAALGFQHLLAMYAGAVLVPLIVGDALGLTSEQLTYLVAIDILLCGVATILQIVNTRFFGIGLPVVLGCTFTAVGPMIAIGAEYGISAIYGSILVSGLIVVLISGFFGSLVRFFPPVVTGSVVTIIGITLIPVAINNMGGGQGASDFGSLTNIALSFGTLLFIVLVYKFATGFLRAISILLGLAVGTLAATLMGVVDFSAIGEASYFHMVEPFYFGAPTFEWSAILTMTLVAMVSLVESTGTYFALSDITGKKLSEKDLSKGYRAEGLAIILGGIFNSFPYTTFSQNVGLIQMSGVKSRKIILITGLMLISLGFLPKVAAFTTIIPTAVLGGAMIAMFGMVISQGIKMLSKIITESQENSMIVACSVGIGLGVTVVPEIFAQLPAGLQILTSNGIVAGSVTAIALNILFNMIPSKRKAEAKAPVSVQKNAVNHSSI</sequence>
<keyword evidence="7 8" id="KW-0472">Membrane</keyword>
<feature type="transmembrane region" description="Helical" evidence="8">
    <location>
        <begin position="326"/>
        <end position="344"/>
    </location>
</feature>
<evidence type="ECO:0000256" key="6">
    <source>
        <dbReference type="ARBA" id="ARBA00022989"/>
    </source>
</evidence>
<keyword evidence="3" id="KW-0813">Transport</keyword>
<feature type="transmembrane region" description="Helical" evidence="8">
    <location>
        <begin position="149"/>
        <end position="169"/>
    </location>
</feature>
<evidence type="ECO:0000313" key="9">
    <source>
        <dbReference type="EMBL" id="QKX50637.1"/>
    </source>
</evidence>
<feature type="transmembrane region" description="Helical" evidence="8">
    <location>
        <begin position="90"/>
        <end position="112"/>
    </location>
</feature>
<keyword evidence="10" id="KW-1185">Reference proteome</keyword>
<feature type="transmembrane region" description="Helical" evidence="8">
    <location>
        <begin position="364"/>
        <end position="385"/>
    </location>
</feature>
<evidence type="ECO:0000256" key="3">
    <source>
        <dbReference type="ARBA" id="ARBA00022448"/>
    </source>
</evidence>
<comment type="subcellular location">
    <subcellularLocation>
        <location evidence="1">Cell membrane</location>
        <topology evidence="1">Multi-pass membrane protein</topology>
    </subcellularLocation>
</comment>
<feature type="transmembrane region" description="Helical" evidence="8">
    <location>
        <begin position="12"/>
        <end position="30"/>
    </location>
</feature>
<evidence type="ECO:0000313" key="10">
    <source>
        <dbReference type="Proteomes" id="UP000509222"/>
    </source>
</evidence>
<dbReference type="InterPro" id="IPR017588">
    <property type="entry name" value="UacT-like"/>
</dbReference>
<dbReference type="AlphaFoldDB" id="A0A7H8Q9I0"/>
<dbReference type="PANTHER" id="PTHR42810">
    <property type="entry name" value="PURINE PERMEASE C1399.01C-RELATED"/>
    <property type="match status" value="1"/>
</dbReference>
<keyword evidence="4" id="KW-1003">Cell membrane</keyword>
<reference evidence="10" key="2">
    <citation type="submission" date="2020-06" db="EMBL/GenBank/DDBJ databases">
        <title>Isolation of Planomicrobium glaciei.</title>
        <authorList>
            <person name="Malisova L."/>
            <person name="Safrankova R."/>
            <person name="Jakubu V."/>
            <person name="Spanelova P."/>
        </authorList>
    </citation>
    <scope>NUCLEOTIDE SEQUENCE [LARGE SCALE GENOMIC DNA]</scope>
    <source>
        <strain evidence="10">NRL-ATB46093</strain>
    </source>
</reference>
<feature type="transmembrane region" description="Helical" evidence="8">
    <location>
        <begin position="181"/>
        <end position="204"/>
    </location>
</feature>
<comment type="similarity">
    <text evidence="2">Belongs to the nucleobase:cation symporter-2 (NCS2) (TC 2.A.40) family.</text>
</comment>
<evidence type="ECO:0000256" key="2">
    <source>
        <dbReference type="ARBA" id="ARBA00008821"/>
    </source>
</evidence>
<dbReference type="EMBL" id="CP051177">
    <property type="protein sequence ID" value="QKX50637.1"/>
    <property type="molecule type" value="Genomic_DNA"/>
</dbReference>
<evidence type="ECO:0000256" key="5">
    <source>
        <dbReference type="ARBA" id="ARBA00022692"/>
    </source>
</evidence>
<dbReference type="Proteomes" id="UP000509222">
    <property type="component" value="Chromosome"/>
</dbReference>
<feature type="transmembrane region" description="Helical" evidence="8">
    <location>
        <begin position="303"/>
        <end position="320"/>
    </location>
</feature>
<keyword evidence="6 8" id="KW-1133">Transmembrane helix</keyword>
<dbReference type="RefSeq" id="WP_036810764.1">
    <property type="nucleotide sequence ID" value="NZ_CP051177.1"/>
</dbReference>
<accession>A0A7H8Q9I0</accession>
<dbReference type="PANTHER" id="PTHR42810:SF4">
    <property type="entry name" value="URIC ACID TRANSPORTER UACT"/>
    <property type="match status" value="1"/>
</dbReference>
<feature type="transmembrane region" description="Helical" evidence="8">
    <location>
        <begin position="119"/>
        <end position="137"/>
    </location>
</feature>
<dbReference type="InterPro" id="IPR006042">
    <property type="entry name" value="Xan_ur_permease"/>
</dbReference>
<feature type="transmembrane region" description="Helical" evidence="8">
    <location>
        <begin position="224"/>
        <end position="248"/>
    </location>
</feature>
<gene>
    <name evidence="9" type="ORF">HF394_08615</name>
</gene>
<dbReference type="NCBIfam" id="NF037981">
    <property type="entry name" value="NCS2_1"/>
    <property type="match status" value="1"/>
</dbReference>
<proteinExistence type="inferred from homology"/>
<reference evidence="9 10" key="1">
    <citation type="submission" date="2020-04" db="EMBL/GenBank/DDBJ databases">
        <authorList>
            <person name="Pajer P."/>
            <person name="Broz P."/>
        </authorList>
    </citation>
    <scope>NUCLEOTIDE SEQUENCE [LARGE SCALE GENOMIC DNA]</scope>
    <source>
        <strain evidence="10">NRL-ATB46093</strain>
    </source>
</reference>
<dbReference type="PROSITE" id="PS01116">
    <property type="entry name" value="XANTH_URACIL_PERMASE"/>
    <property type="match status" value="1"/>
</dbReference>
<name>A0A7H8Q9I0_9BACL</name>
<dbReference type="GO" id="GO:0005886">
    <property type="term" value="C:plasma membrane"/>
    <property type="evidence" value="ECO:0007669"/>
    <property type="project" value="UniProtKB-SubCell"/>
</dbReference>
<evidence type="ECO:0000256" key="4">
    <source>
        <dbReference type="ARBA" id="ARBA00022475"/>
    </source>
</evidence>
<evidence type="ECO:0000256" key="1">
    <source>
        <dbReference type="ARBA" id="ARBA00004651"/>
    </source>
</evidence>
<evidence type="ECO:0000256" key="8">
    <source>
        <dbReference type="SAM" id="Phobius"/>
    </source>
</evidence>
<feature type="transmembrane region" description="Helical" evidence="8">
    <location>
        <begin position="63"/>
        <end position="84"/>
    </location>
</feature>
<dbReference type="Pfam" id="PF00860">
    <property type="entry name" value="Xan_ur_permease"/>
    <property type="match status" value="1"/>
</dbReference>
<keyword evidence="5 8" id="KW-0812">Transmembrane</keyword>
<feature type="transmembrane region" description="Helical" evidence="8">
    <location>
        <begin position="36"/>
        <end position="56"/>
    </location>
</feature>
<dbReference type="GO" id="GO:0042907">
    <property type="term" value="F:xanthine transmembrane transporter activity"/>
    <property type="evidence" value="ECO:0007669"/>
    <property type="project" value="TreeGrafter"/>
</dbReference>
<dbReference type="NCBIfam" id="TIGR00801">
    <property type="entry name" value="ncs2"/>
    <property type="match status" value="1"/>
</dbReference>
<protein>
    <submittedName>
        <fullName evidence="9">Purine permease</fullName>
    </submittedName>
</protein>
<feature type="transmembrane region" description="Helical" evidence="8">
    <location>
        <begin position="391"/>
        <end position="411"/>
    </location>
</feature>